<dbReference type="Proteomes" id="UP000317650">
    <property type="component" value="Chromosome 4"/>
</dbReference>
<proteinExistence type="predicted"/>
<reference evidence="1 2" key="1">
    <citation type="journal article" date="2019" name="Nat. Plants">
        <title>Genome sequencing of Musa balbisiana reveals subgenome evolution and function divergence in polyploid bananas.</title>
        <authorList>
            <person name="Yao X."/>
        </authorList>
    </citation>
    <scope>NUCLEOTIDE SEQUENCE [LARGE SCALE GENOMIC DNA]</scope>
    <source>
        <strain evidence="2">cv. DH-PKW</strain>
        <tissue evidence="1">Leaves</tissue>
    </source>
</reference>
<dbReference type="AlphaFoldDB" id="A0A4S8KF24"/>
<keyword evidence="2" id="KW-1185">Reference proteome</keyword>
<protein>
    <submittedName>
        <fullName evidence="1">Uncharacterized protein</fullName>
    </submittedName>
</protein>
<comment type="caution">
    <text evidence="1">The sequence shown here is derived from an EMBL/GenBank/DDBJ whole genome shotgun (WGS) entry which is preliminary data.</text>
</comment>
<evidence type="ECO:0000313" key="1">
    <source>
        <dbReference type="EMBL" id="THU73886.1"/>
    </source>
</evidence>
<name>A0A4S8KF24_MUSBA</name>
<gene>
    <name evidence="1" type="ORF">C4D60_Mb04t27560</name>
</gene>
<accession>A0A4S8KF24</accession>
<dbReference type="EMBL" id="PYDT01000001">
    <property type="protein sequence ID" value="THU73886.1"/>
    <property type="molecule type" value="Genomic_DNA"/>
</dbReference>
<sequence>MPTIVHSWPSNCVFFRSRSRPFPHHLDGLLLCQLEQRLAARKHLCSLPSSLLLISLVGGVGHLPHRCRGFYVASVVRPSSSHLSLSSIWHDMPKTEKGERQEKLSRNKAWLNGLESIKKRFKAQIMEGASFWIIVIPSGGARLNGLESIKKRFKAQIMEGASFWIIVIPSGGARVLPEHKLKQEPNSSDLFEP</sequence>
<evidence type="ECO:0000313" key="2">
    <source>
        <dbReference type="Proteomes" id="UP000317650"/>
    </source>
</evidence>
<organism evidence="1 2">
    <name type="scientific">Musa balbisiana</name>
    <name type="common">Banana</name>
    <dbReference type="NCBI Taxonomy" id="52838"/>
    <lineage>
        <taxon>Eukaryota</taxon>
        <taxon>Viridiplantae</taxon>
        <taxon>Streptophyta</taxon>
        <taxon>Embryophyta</taxon>
        <taxon>Tracheophyta</taxon>
        <taxon>Spermatophyta</taxon>
        <taxon>Magnoliopsida</taxon>
        <taxon>Liliopsida</taxon>
        <taxon>Zingiberales</taxon>
        <taxon>Musaceae</taxon>
        <taxon>Musa</taxon>
    </lineage>
</organism>